<feature type="compositionally biased region" description="Basic residues" evidence="1">
    <location>
        <begin position="167"/>
        <end position="176"/>
    </location>
</feature>
<reference evidence="2" key="1">
    <citation type="submission" date="2021-06" db="EMBL/GenBank/DDBJ databases">
        <authorList>
            <person name="Kallberg Y."/>
            <person name="Tangrot J."/>
            <person name="Rosling A."/>
        </authorList>
    </citation>
    <scope>NUCLEOTIDE SEQUENCE</scope>
    <source>
        <strain evidence="2">MA453B</strain>
    </source>
</reference>
<keyword evidence="3" id="KW-1185">Reference proteome</keyword>
<name>A0A9N8WG51_9GLOM</name>
<comment type="caution">
    <text evidence="2">The sequence shown here is derived from an EMBL/GenBank/DDBJ whole genome shotgun (WGS) entry which is preliminary data.</text>
</comment>
<evidence type="ECO:0000313" key="2">
    <source>
        <dbReference type="EMBL" id="CAG8483309.1"/>
    </source>
</evidence>
<dbReference type="OrthoDB" id="2424032at2759"/>
<accession>A0A9N8WG51</accession>
<feature type="region of interest" description="Disordered" evidence="1">
    <location>
        <begin position="137"/>
        <end position="189"/>
    </location>
</feature>
<evidence type="ECO:0000313" key="3">
    <source>
        <dbReference type="Proteomes" id="UP000789405"/>
    </source>
</evidence>
<dbReference type="AlphaFoldDB" id="A0A9N8WG51"/>
<evidence type="ECO:0000256" key="1">
    <source>
        <dbReference type="SAM" id="MobiDB-lite"/>
    </source>
</evidence>
<gene>
    <name evidence="2" type="ORF">DERYTH_LOCUS2038</name>
</gene>
<sequence>MNQKKIEDFIYFGAKTIEYNLVTSNSDIKMDMTIVYPLKSPKFKYLDHLDSNIKLQTNYFVSELIRFSKSGKIIIETIDIDYLKTSAININQIESSSLAIPNASSIIDLIDDNFNLTQEIDIENNNLPDSVNLEDEDYEKQSDNYKKTVESDNKNDFYNEFEENQKLHSKKRKRNTTKPQKEKGKKVRK</sequence>
<proteinExistence type="predicted"/>
<protein>
    <submittedName>
        <fullName evidence="2">137_t:CDS:1</fullName>
    </submittedName>
</protein>
<organism evidence="2 3">
    <name type="scientific">Dentiscutata erythropus</name>
    <dbReference type="NCBI Taxonomy" id="1348616"/>
    <lineage>
        <taxon>Eukaryota</taxon>
        <taxon>Fungi</taxon>
        <taxon>Fungi incertae sedis</taxon>
        <taxon>Mucoromycota</taxon>
        <taxon>Glomeromycotina</taxon>
        <taxon>Glomeromycetes</taxon>
        <taxon>Diversisporales</taxon>
        <taxon>Gigasporaceae</taxon>
        <taxon>Dentiscutata</taxon>
    </lineage>
</organism>
<dbReference type="Proteomes" id="UP000789405">
    <property type="component" value="Unassembled WGS sequence"/>
</dbReference>
<dbReference type="EMBL" id="CAJVPY010000611">
    <property type="protein sequence ID" value="CAG8483309.1"/>
    <property type="molecule type" value="Genomic_DNA"/>
</dbReference>
<feature type="compositionally biased region" description="Basic and acidic residues" evidence="1">
    <location>
        <begin position="139"/>
        <end position="157"/>
    </location>
</feature>